<accession>A0A4Z0R4Z7</accession>
<keyword evidence="4" id="KW-1185">Reference proteome</keyword>
<dbReference type="Proteomes" id="UP000298460">
    <property type="component" value="Unassembled WGS sequence"/>
</dbReference>
<protein>
    <submittedName>
        <fullName evidence="3">2-oxoacid:ferredoxin oxidoreductase subunit gamma</fullName>
    </submittedName>
</protein>
<evidence type="ECO:0000313" key="4">
    <source>
        <dbReference type="Proteomes" id="UP000298460"/>
    </source>
</evidence>
<gene>
    <name evidence="3" type="ORF">E4K67_09410</name>
</gene>
<dbReference type="EMBL" id="SPQQ01000003">
    <property type="protein sequence ID" value="TGE38181.1"/>
    <property type="molecule type" value="Genomic_DNA"/>
</dbReference>
<feature type="domain" description="Pyruvate/ketoisovalerate oxidoreductase catalytic" evidence="2">
    <location>
        <begin position="12"/>
        <end position="172"/>
    </location>
</feature>
<dbReference type="SUPFAM" id="SSF53323">
    <property type="entry name" value="Pyruvate-ferredoxin oxidoreductase, PFOR, domain III"/>
    <property type="match status" value="1"/>
</dbReference>
<keyword evidence="1" id="KW-0560">Oxidoreductase</keyword>
<dbReference type="InterPro" id="IPR052554">
    <property type="entry name" value="2-oxoglutarate_synth_KorC"/>
</dbReference>
<dbReference type="OrthoDB" id="9789125at2"/>
<organism evidence="3 4">
    <name type="scientific">Desulfosporosinus fructosivorans</name>
    <dbReference type="NCBI Taxonomy" id="2018669"/>
    <lineage>
        <taxon>Bacteria</taxon>
        <taxon>Bacillati</taxon>
        <taxon>Bacillota</taxon>
        <taxon>Clostridia</taxon>
        <taxon>Eubacteriales</taxon>
        <taxon>Desulfitobacteriaceae</taxon>
        <taxon>Desulfosporosinus</taxon>
    </lineage>
</organism>
<comment type="caution">
    <text evidence="3">The sequence shown here is derived from an EMBL/GenBank/DDBJ whole genome shotgun (WGS) entry which is preliminary data.</text>
</comment>
<dbReference type="InterPro" id="IPR002869">
    <property type="entry name" value="Pyrv_flavodox_OxRed_cen"/>
</dbReference>
<sequence>MAKQEFLLTGTGGQGLILAAIMLAEAGINAGQNVAQSQSYGPEARGGASRAEVILGNEAIYYPKVEKPDFVLTLSQEAYKKYGLHLTEEAILIVDNSQVTEVKPRGKNLYSLPITKTARTQFGSEQSANVVALGVVASMSRSIPWENVMLAVQQRAPRGTAERNIKALELGWQMGRDAEAKLETRRCQNEVMSSGGINELGLEQE</sequence>
<dbReference type="RefSeq" id="WP_135546160.1">
    <property type="nucleotide sequence ID" value="NZ_SPQQ01000003.1"/>
</dbReference>
<name>A0A4Z0R4Z7_9FIRM</name>
<dbReference type="AlphaFoldDB" id="A0A4Z0R4Z7"/>
<dbReference type="Gene3D" id="3.40.920.10">
    <property type="entry name" value="Pyruvate-ferredoxin oxidoreductase, PFOR, domain III"/>
    <property type="match status" value="1"/>
</dbReference>
<dbReference type="Pfam" id="PF01558">
    <property type="entry name" value="POR"/>
    <property type="match status" value="1"/>
</dbReference>
<dbReference type="PANTHER" id="PTHR42730">
    <property type="entry name" value="2-OXOGLUTARATE SYNTHASE SUBUNIT KORC"/>
    <property type="match status" value="1"/>
</dbReference>
<evidence type="ECO:0000313" key="3">
    <source>
        <dbReference type="EMBL" id="TGE38181.1"/>
    </source>
</evidence>
<evidence type="ECO:0000256" key="1">
    <source>
        <dbReference type="ARBA" id="ARBA00023002"/>
    </source>
</evidence>
<reference evidence="3 4" key="1">
    <citation type="submission" date="2019-03" db="EMBL/GenBank/DDBJ databases">
        <title>Draft Genome Sequence of Desulfosporosinus fructosivorans Strain 63.6F, Isolated from Marine Sediment in the Baltic Sea.</title>
        <authorList>
            <person name="Hausmann B."/>
            <person name="Vandieken V."/>
            <person name="Pjevac P."/>
            <person name="Schreck K."/>
            <person name="Herbold C.W."/>
            <person name="Loy A."/>
        </authorList>
    </citation>
    <scope>NUCLEOTIDE SEQUENCE [LARGE SCALE GENOMIC DNA]</scope>
    <source>
        <strain evidence="3 4">63.6F</strain>
    </source>
</reference>
<dbReference type="GO" id="GO:0016903">
    <property type="term" value="F:oxidoreductase activity, acting on the aldehyde or oxo group of donors"/>
    <property type="evidence" value="ECO:0007669"/>
    <property type="project" value="InterPro"/>
</dbReference>
<evidence type="ECO:0000259" key="2">
    <source>
        <dbReference type="Pfam" id="PF01558"/>
    </source>
</evidence>
<proteinExistence type="predicted"/>
<dbReference type="InterPro" id="IPR019752">
    <property type="entry name" value="Pyrv/ketoisovalerate_OxRed_cat"/>
</dbReference>
<dbReference type="PANTHER" id="PTHR42730:SF1">
    <property type="entry name" value="2-OXOGLUTARATE SYNTHASE SUBUNIT KORC"/>
    <property type="match status" value="1"/>
</dbReference>